<dbReference type="EMBL" id="JADEWL010000173">
    <property type="protein sequence ID" value="MBE9216500.1"/>
    <property type="molecule type" value="Genomic_DNA"/>
</dbReference>
<comment type="caution">
    <text evidence="1">The sequence shown here is derived from an EMBL/GenBank/DDBJ whole genome shotgun (WGS) entry which is preliminary data.</text>
</comment>
<keyword evidence="2" id="KW-1185">Reference proteome</keyword>
<sequence length="155" mass="17815">MAYINRRSLQVTPDTTTRVARCVIEGDIIFTDYELNEIGEGLEFTLVCELWGADQILIEQPGLYPDPILRRSPSHDDFLIRVGSMRINRSMVSGNPVPFRFERSVGFDVLNEDRGTREGSYTISETDEIYAKLTLTNTYTLIQTQGSTNRYNYRF</sequence>
<dbReference type="RefSeq" id="WP_193925094.1">
    <property type="nucleotide sequence ID" value="NZ_JADEWL010000173.1"/>
</dbReference>
<gene>
    <name evidence="1" type="ORF">IQ247_28225</name>
</gene>
<name>A0A8J7F8Z5_9CYAN</name>
<proteinExistence type="predicted"/>
<protein>
    <submittedName>
        <fullName evidence="1">Uncharacterized protein</fullName>
    </submittedName>
</protein>
<dbReference type="Proteomes" id="UP000620559">
    <property type="component" value="Unassembled WGS sequence"/>
</dbReference>
<organism evidence="1 2">
    <name type="scientific">Plectonema cf. radiosum LEGE 06105</name>
    <dbReference type="NCBI Taxonomy" id="945769"/>
    <lineage>
        <taxon>Bacteria</taxon>
        <taxon>Bacillati</taxon>
        <taxon>Cyanobacteriota</taxon>
        <taxon>Cyanophyceae</taxon>
        <taxon>Oscillatoriophycideae</taxon>
        <taxon>Oscillatoriales</taxon>
        <taxon>Microcoleaceae</taxon>
        <taxon>Plectonema</taxon>
    </lineage>
</organism>
<accession>A0A8J7F8Z5</accession>
<reference evidence="1" key="1">
    <citation type="submission" date="2020-10" db="EMBL/GenBank/DDBJ databases">
        <authorList>
            <person name="Castelo-Branco R."/>
            <person name="Eusebio N."/>
            <person name="Adriana R."/>
            <person name="Vieira A."/>
            <person name="Brugerolle De Fraissinette N."/>
            <person name="Rezende De Castro R."/>
            <person name="Schneider M.P."/>
            <person name="Vasconcelos V."/>
            <person name="Leao P.N."/>
        </authorList>
    </citation>
    <scope>NUCLEOTIDE SEQUENCE</scope>
    <source>
        <strain evidence="1">LEGE 06105</strain>
    </source>
</reference>
<evidence type="ECO:0000313" key="2">
    <source>
        <dbReference type="Proteomes" id="UP000620559"/>
    </source>
</evidence>
<evidence type="ECO:0000313" key="1">
    <source>
        <dbReference type="EMBL" id="MBE9216500.1"/>
    </source>
</evidence>
<dbReference type="AlphaFoldDB" id="A0A8J7F8Z5"/>